<feature type="domain" description="HTH gntR-type" evidence="4">
    <location>
        <begin position="14"/>
        <end position="81"/>
    </location>
</feature>
<keyword evidence="6" id="KW-1185">Reference proteome</keyword>
<dbReference type="InterPro" id="IPR036390">
    <property type="entry name" value="WH_DNA-bd_sf"/>
</dbReference>
<organism evidence="5 6">
    <name type="scientific">Kiloniella spongiae</name>
    <dbReference type="NCBI Taxonomy" id="1489064"/>
    <lineage>
        <taxon>Bacteria</taxon>
        <taxon>Pseudomonadati</taxon>
        <taxon>Pseudomonadota</taxon>
        <taxon>Alphaproteobacteria</taxon>
        <taxon>Rhodospirillales</taxon>
        <taxon>Kiloniellaceae</taxon>
        <taxon>Kiloniella</taxon>
    </lineage>
</organism>
<dbReference type="PANTHER" id="PTHR43537">
    <property type="entry name" value="TRANSCRIPTIONAL REGULATOR, GNTR FAMILY"/>
    <property type="match status" value="1"/>
</dbReference>
<dbReference type="InterPro" id="IPR036388">
    <property type="entry name" value="WH-like_DNA-bd_sf"/>
</dbReference>
<dbReference type="RefSeq" id="WP_047762184.1">
    <property type="nucleotide sequence ID" value="NZ_LAQL01000002.1"/>
</dbReference>
<dbReference type="EMBL" id="LAQL01000002">
    <property type="protein sequence ID" value="KLN62056.1"/>
    <property type="molecule type" value="Genomic_DNA"/>
</dbReference>
<name>A0A0H2MIQ4_9PROT</name>
<dbReference type="GO" id="GO:0003677">
    <property type="term" value="F:DNA binding"/>
    <property type="evidence" value="ECO:0007669"/>
    <property type="project" value="UniProtKB-KW"/>
</dbReference>
<evidence type="ECO:0000256" key="1">
    <source>
        <dbReference type="ARBA" id="ARBA00023015"/>
    </source>
</evidence>
<dbReference type="Pfam" id="PF00392">
    <property type="entry name" value="GntR"/>
    <property type="match status" value="1"/>
</dbReference>
<dbReference type="PROSITE" id="PS50949">
    <property type="entry name" value="HTH_GNTR"/>
    <property type="match status" value="1"/>
</dbReference>
<evidence type="ECO:0000256" key="3">
    <source>
        <dbReference type="ARBA" id="ARBA00023163"/>
    </source>
</evidence>
<dbReference type="OrthoDB" id="9810548at2"/>
<evidence type="ECO:0000313" key="6">
    <source>
        <dbReference type="Proteomes" id="UP000035444"/>
    </source>
</evidence>
<dbReference type="InterPro" id="IPR008920">
    <property type="entry name" value="TF_FadR/GntR_C"/>
</dbReference>
<dbReference type="STRING" id="1489064.WH96_00475"/>
<gene>
    <name evidence="5" type="ORF">WH96_00475</name>
</gene>
<protein>
    <submittedName>
        <fullName evidence="5">GntR family transcriptional regulator</fullName>
    </submittedName>
</protein>
<dbReference type="SUPFAM" id="SSF46785">
    <property type="entry name" value="Winged helix' DNA-binding domain"/>
    <property type="match status" value="1"/>
</dbReference>
<keyword evidence="3" id="KW-0804">Transcription</keyword>
<comment type="caution">
    <text evidence="5">The sequence shown here is derived from an EMBL/GenBank/DDBJ whole genome shotgun (WGS) entry which is preliminary data.</text>
</comment>
<keyword evidence="1" id="KW-0805">Transcription regulation</keyword>
<reference evidence="5 6" key="1">
    <citation type="submission" date="2015-03" db="EMBL/GenBank/DDBJ databases">
        <title>Genome Sequence of Kiloniella spongiae MEBiC09566, isolated from a marine sponge.</title>
        <authorList>
            <person name="Shao Z."/>
            <person name="Wang L."/>
            <person name="Li X."/>
        </authorList>
    </citation>
    <scope>NUCLEOTIDE SEQUENCE [LARGE SCALE GENOMIC DNA]</scope>
    <source>
        <strain evidence="5 6">MEBiC09566</strain>
    </source>
</reference>
<evidence type="ECO:0000259" key="4">
    <source>
        <dbReference type="PROSITE" id="PS50949"/>
    </source>
</evidence>
<keyword evidence="2" id="KW-0238">DNA-binding</keyword>
<dbReference type="Proteomes" id="UP000035444">
    <property type="component" value="Unassembled WGS sequence"/>
</dbReference>
<dbReference type="Gene3D" id="1.10.10.10">
    <property type="entry name" value="Winged helix-like DNA-binding domain superfamily/Winged helix DNA-binding domain"/>
    <property type="match status" value="1"/>
</dbReference>
<dbReference type="InterPro" id="IPR011711">
    <property type="entry name" value="GntR_C"/>
</dbReference>
<dbReference type="PRINTS" id="PR00035">
    <property type="entry name" value="HTHGNTR"/>
</dbReference>
<evidence type="ECO:0000256" key="2">
    <source>
        <dbReference type="ARBA" id="ARBA00023125"/>
    </source>
</evidence>
<sequence length="227" mass="25576">MADTNNKSGGFKRQTITEAVAEALREEILSGQQKEGAQLRQDAIASRFNVSRIPVREALRQLEAEGLVTFYAHKGAVVSALSREEIRELFDIRRLLEGDLISRAIPRMPPELIQDAENILNRYDVALENGEVSLWGELNAEFHHILYIAAERPKTLAIVQNLHNNIDRYLRIQLHSAGARAKARDDHWDLLKFCKAGDVQSAADLLDRHIEAGCENLIEFLDEQSVG</sequence>
<proteinExistence type="predicted"/>
<dbReference type="SMART" id="SM00895">
    <property type="entry name" value="FCD"/>
    <property type="match status" value="1"/>
</dbReference>
<dbReference type="AlphaFoldDB" id="A0A0H2MIQ4"/>
<dbReference type="PANTHER" id="PTHR43537:SF41">
    <property type="entry name" value="TRANSCRIPTIONAL REGULATORY PROTEIN"/>
    <property type="match status" value="1"/>
</dbReference>
<dbReference type="CDD" id="cd07377">
    <property type="entry name" value="WHTH_GntR"/>
    <property type="match status" value="1"/>
</dbReference>
<dbReference type="InterPro" id="IPR000524">
    <property type="entry name" value="Tscrpt_reg_HTH_GntR"/>
</dbReference>
<dbReference type="SMART" id="SM00345">
    <property type="entry name" value="HTH_GNTR"/>
    <property type="match status" value="1"/>
</dbReference>
<dbReference type="Pfam" id="PF07729">
    <property type="entry name" value="FCD"/>
    <property type="match status" value="1"/>
</dbReference>
<dbReference type="GO" id="GO:0003700">
    <property type="term" value="F:DNA-binding transcription factor activity"/>
    <property type="evidence" value="ECO:0007669"/>
    <property type="project" value="InterPro"/>
</dbReference>
<dbReference type="Gene3D" id="1.20.120.530">
    <property type="entry name" value="GntR ligand-binding domain-like"/>
    <property type="match status" value="1"/>
</dbReference>
<dbReference type="SUPFAM" id="SSF48008">
    <property type="entry name" value="GntR ligand-binding domain-like"/>
    <property type="match status" value="1"/>
</dbReference>
<evidence type="ECO:0000313" key="5">
    <source>
        <dbReference type="EMBL" id="KLN62056.1"/>
    </source>
</evidence>
<accession>A0A0H2MIQ4</accession>